<dbReference type="AlphaFoldDB" id="A0A7S1L492"/>
<reference evidence="2" key="1">
    <citation type="submission" date="2021-01" db="EMBL/GenBank/DDBJ databases">
        <authorList>
            <person name="Corre E."/>
            <person name="Pelletier E."/>
            <person name="Niang G."/>
            <person name="Scheremetjew M."/>
            <person name="Finn R."/>
            <person name="Kale V."/>
            <person name="Holt S."/>
            <person name="Cochrane G."/>
            <person name="Meng A."/>
            <person name="Brown T."/>
            <person name="Cohen L."/>
        </authorList>
    </citation>
    <scope>NUCLEOTIDE SEQUENCE</scope>
    <source>
        <strain evidence="2">CCAP 1951/1</strain>
    </source>
</reference>
<proteinExistence type="predicted"/>
<protein>
    <submittedName>
        <fullName evidence="2">Uncharacterized protein</fullName>
    </submittedName>
</protein>
<feature type="region of interest" description="Disordered" evidence="1">
    <location>
        <begin position="29"/>
        <end position="57"/>
    </location>
</feature>
<name>A0A7S1L492_NEODS</name>
<evidence type="ECO:0000256" key="1">
    <source>
        <dbReference type="SAM" id="MobiDB-lite"/>
    </source>
</evidence>
<evidence type="ECO:0000313" key="2">
    <source>
        <dbReference type="EMBL" id="CAD9094002.1"/>
    </source>
</evidence>
<dbReference type="EMBL" id="HBGF01005027">
    <property type="protein sequence ID" value="CAD9094002.1"/>
    <property type="molecule type" value="Transcribed_RNA"/>
</dbReference>
<organism evidence="2">
    <name type="scientific">Neobodo designis</name>
    <name type="common">Flagellated protozoan</name>
    <name type="synonym">Bodo designis</name>
    <dbReference type="NCBI Taxonomy" id="312471"/>
    <lineage>
        <taxon>Eukaryota</taxon>
        <taxon>Discoba</taxon>
        <taxon>Euglenozoa</taxon>
        <taxon>Kinetoplastea</taxon>
        <taxon>Metakinetoplastina</taxon>
        <taxon>Neobodonida</taxon>
        <taxon>Neobodo</taxon>
    </lineage>
</organism>
<sequence length="306" mass="33418">MLSKCADTFEGLPPPKQALRRRHNPYALAHAQHPQSTPASATSTPTLRGAATTSPLSDSAEYVLSDAGESMGTPPTAIVSPTLPPARLTSLRAALEEASLRLAEVTRDEIMKHQLGGCVHSVSNIRVMCAVRDRAPEDFHAVVVVAFQNTFHAFVEAYNIGVSFTHTPKYAAAMPHITSGNDRRIFPFVHGLPPSDSQEFADCVGAVDLHAIAPVLGQLRLRVAGYIVDEVLVGARDFEDRRVARRAVQVVESEVAPGMVAVHGSRCLRSFARVVAATLRHEWLSYRRDPNLRERLHTLAAMHSWD</sequence>
<gene>
    <name evidence="2" type="ORF">NDES1114_LOCUS3416</name>
</gene>
<feature type="compositionally biased region" description="Low complexity" evidence="1">
    <location>
        <begin position="36"/>
        <end position="46"/>
    </location>
</feature>
<accession>A0A7S1L492</accession>